<evidence type="ECO:0000256" key="1">
    <source>
        <dbReference type="SAM" id="MobiDB-lite"/>
    </source>
</evidence>
<feature type="domain" description="Putative auto-transporter adhesin head GIN" evidence="2">
    <location>
        <begin position="2"/>
        <end position="157"/>
    </location>
</feature>
<sequence>MLEAEPQVLQALSYNVSNDVLHLENSADFNTSRPIKISVSLPPNRLQAVNHQGTGAELLITPGFDVPLFVAAAAFGAGRLYVNGMTAQNVTLQMSGTGDTVLTGSYGTVNVTSTGTGGIYIAGVNDTVTLDLRGVSNAFVQPGQPTAAITGTAGGINVVQICQSVPFVSVPAPNAAWTCGLQLRGNFTCSNEGTAYTSSASGFVGASGPAGTVPVTTTTPAGTSAFTPSSFNFVGASPAGPGTGTQQQSGSVSPQGTQASSNVAGTGSVSSTAVAGPGGAQTSSAQGGQTTGFQTTGQQTSGATTGGGNTVVGGGGTGTAGSSSTASASSTSTAFASAAPASSATATLVSGGGPASASAQSTGGPASSGVIRVGGNGATQGAATSQACQASALELRMPANGNV</sequence>
<reference evidence="3 4" key="1">
    <citation type="journal article" date="2018" name="Plant J.">
        <title>Genome sequences of Chlorella sorokiniana UTEX 1602 and Micractinium conductrix SAG 241.80: implications to maltose excretion by a green alga.</title>
        <authorList>
            <person name="Arriola M.B."/>
            <person name="Velmurugan N."/>
            <person name="Zhang Y."/>
            <person name="Plunkett M.H."/>
            <person name="Hondzo H."/>
            <person name="Barney B.M."/>
        </authorList>
    </citation>
    <scope>NUCLEOTIDE SEQUENCE [LARGE SCALE GENOMIC DNA]</scope>
    <source>
        <strain evidence="4">UTEX 1602</strain>
    </source>
</reference>
<dbReference type="Gene3D" id="2.160.20.120">
    <property type="match status" value="1"/>
</dbReference>
<feature type="compositionally biased region" description="Polar residues" evidence="1">
    <location>
        <begin position="259"/>
        <end position="273"/>
    </location>
</feature>
<dbReference type="Pfam" id="PF10988">
    <property type="entry name" value="DUF2807"/>
    <property type="match status" value="1"/>
</dbReference>
<dbReference type="InterPro" id="IPR021255">
    <property type="entry name" value="DUF2807"/>
</dbReference>
<organism evidence="3 4">
    <name type="scientific">Chlorella sorokiniana</name>
    <name type="common">Freshwater green alga</name>
    <dbReference type="NCBI Taxonomy" id="3076"/>
    <lineage>
        <taxon>Eukaryota</taxon>
        <taxon>Viridiplantae</taxon>
        <taxon>Chlorophyta</taxon>
        <taxon>core chlorophytes</taxon>
        <taxon>Trebouxiophyceae</taxon>
        <taxon>Chlorellales</taxon>
        <taxon>Chlorellaceae</taxon>
        <taxon>Chlorella clade</taxon>
        <taxon>Chlorella</taxon>
    </lineage>
</organism>
<feature type="compositionally biased region" description="Low complexity" evidence="1">
    <location>
        <begin position="280"/>
        <end position="303"/>
    </location>
</feature>
<gene>
    <name evidence="3" type="ORF">C2E21_7089</name>
</gene>
<feature type="compositionally biased region" description="Low complexity" evidence="1">
    <location>
        <begin position="237"/>
        <end position="258"/>
    </location>
</feature>
<dbReference type="Proteomes" id="UP000239899">
    <property type="component" value="Unassembled WGS sequence"/>
</dbReference>
<feature type="region of interest" description="Disordered" evidence="1">
    <location>
        <begin position="345"/>
        <end position="372"/>
    </location>
</feature>
<dbReference type="STRING" id="3076.A0A2P6TJ77"/>
<feature type="region of interest" description="Disordered" evidence="1">
    <location>
        <begin position="232"/>
        <end position="328"/>
    </location>
</feature>
<evidence type="ECO:0000313" key="3">
    <source>
        <dbReference type="EMBL" id="PRW39301.1"/>
    </source>
</evidence>
<evidence type="ECO:0000313" key="4">
    <source>
        <dbReference type="Proteomes" id="UP000239899"/>
    </source>
</evidence>
<feature type="compositionally biased region" description="Low complexity" evidence="1">
    <location>
        <begin position="355"/>
        <end position="369"/>
    </location>
</feature>
<name>A0A2P6TJ77_CHLSO</name>
<proteinExistence type="predicted"/>
<feature type="compositionally biased region" description="Gly residues" evidence="1">
    <location>
        <begin position="304"/>
        <end position="319"/>
    </location>
</feature>
<accession>A0A2P6TJ77</accession>
<protein>
    <submittedName>
        <fullName evidence="3">Cell shape-determining</fullName>
    </submittedName>
</protein>
<dbReference type="AlphaFoldDB" id="A0A2P6TJ77"/>
<keyword evidence="4" id="KW-1185">Reference proteome</keyword>
<comment type="caution">
    <text evidence="3">The sequence shown here is derived from an EMBL/GenBank/DDBJ whole genome shotgun (WGS) entry which is preliminary data.</text>
</comment>
<dbReference type="OrthoDB" id="514989at2759"/>
<dbReference type="EMBL" id="LHPG02000014">
    <property type="protein sequence ID" value="PRW39301.1"/>
    <property type="molecule type" value="Genomic_DNA"/>
</dbReference>
<evidence type="ECO:0000259" key="2">
    <source>
        <dbReference type="Pfam" id="PF10988"/>
    </source>
</evidence>